<comment type="caution">
    <text evidence="1">The sequence shown here is derived from an EMBL/GenBank/DDBJ whole genome shotgun (WGS) entry which is preliminary data.</text>
</comment>
<accession>A0A9P7YVS9</accession>
<evidence type="ECO:0000313" key="2">
    <source>
        <dbReference type="Proteomes" id="UP000887226"/>
    </source>
</evidence>
<protein>
    <submittedName>
        <fullName evidence="1">Uncharacterized protein</fullName>
    </submittedName>
</protein>
<dbReference type="AlphaFoldDB" id="A0A9P7YVS9"/>
<dbReference type="Proteomes" id="UP000887226">
    <property type="component" value="Unassembled WGS sequence"/>
</dbReference>
<dbReference type="Pfam" id="PF20246">
    <property type="entry name" value="DUF6601"/>
    <property type="match status" value="1"/>
</dbReference>
<feature type="non-terminal residue" evidence="1">
    <location>
        <position position="1"/>
    </location>
</feature>
<dbReference type="OrthoDB" id="5086500at2759"/>
<sequence>YLLDAGFRGRHVCGDIQHYKSACGLLLYYIWLISYKTDLNIAKEEYLVQ</sequence>
<gene>
    <name evidence="1" type="ORF">BJ878DRAFT_429778</name>
</gene>
<dbReference type="EMBL" id="MU254376">
    <property type="protein sequence ID" value="KAG9240670.1"/>
    <property type="molecule type" value="Genomic_DNA"/>
</dbReference>
<reference evidence="1" key="1">
    <citation type="journal article" date="2021" name="IMA Fungus">
        <title>Genomic characterization of three marine fungi, including Emericellopsis atlantica sp. nov. with signatures of a generalist lifestyle and marine biomass degradation.</title>
        <authorList>
            <person name="Hagestad O.C."/>
            <person name="Hou L."/>
            <person name="Andersen J.H."/>
            <person name="Hansen E.H."/>
            <person name="Altermark B."/>
            <person name="Li C."/>
            <person name="Kuhnert E."/>
            <person name="Cox R.J."/>
            <person name="Crous P.W."/>
            <person name="Spatafora J.W."/>
            <person name="Lail K."/>
            <person name="Amirebrahimi M."/>
            <person name="Lipzen A."/>
            <person name="Pangilinan J."/>
            <person name="Andreopoulos W."/>
            <person name="Hayes R.D."/>
            <person name="Ng V."/>
            <person name="Grigoriev I.V."/>
            <person name="Jackson S.A."/>
            <person name="Sutton T.D.S."/>
            <person name="Dobson A.D.W."/>
            <person name="Rama T."/>
        </authorList>
    </citation>
    <scope>NUCLEOTIDE SEQUENCE</scope>
    <source>
        <strain evidence="1">TRa3180A</strain>
    </source>
</reference>
<organism evidence="1 2">
    <name type="scientific">Calycina marina</name>
    <dbReference type="NCBI Taxonomy" id="1763456"/>
    <lineage>
        <taxon>Eukaryota</taxon>
        <taxon>Fungi</taxon>
        <taxon>Dikarya</taxon>
        <taxon>Ascomycota</taxon>
        <taxon>Pezizomycotina</taxon>
        <taxon>Leotiomycetes</taxon>
        <taxon>Helotiales</taxon>
        <taxon>Pezizellaceae</taxon>
        <taxon>Calycina</taxon>
    </lineage>
</organism>
<name>A0A9P7YVS9_9HELO</name>
<evidence type="ECO:0000313" key="1">
    <source>
        <dbReference type="EMBL" id="KAG9240670.1"/>
    </source>
</evidence>
<proteinExistence type="predicted"/>
<keyword evidence="2" id="KW-1185">Reference proteome</keyword>
<dbReference type="InterPro" id="IPR046536">
    <property type="entry name" value="DUF6601"/>
</dbReference>